<protein>
    <submittedName>
        <fullName evidence="1">4504_t:CDS:1</fullName>
    </submittedName>
</protein>
<evidence type="ECO:0000313" key="1">
    <source>
        <dbReference type="EMBL" id="CAG8480057.1"/>
    </source>
</evidence>
<reference evidence="1" key="1">
    <citation type="submission" date="2021-06" db="EMBL/GenBank/DDBJ databases">
        <authorList>
            <person name="Kallberg Y."/>
            <person name="Tangrot J."/>
            <person name="Rosling A."/>
        </authorList>
    </citation>
    <scope>NUCLEOTIDE SEQUENCE</scope>
    <source>
        <strain evidence="1">BR232B</strain>
    </source>
</reference>
<dbReference type="Proteomes" id="UP000789739">
    <property type="component" value="Unassembled WGS sequence"/>
</dbReference>
<proteinExistence type="predicted"/>
<evidence type="ECO:0000313" key="2">
    <source>
        <dbReference type="Proteomes" id="UP000789739"/>
    </source>
</evidence>
<name>A0A9N8Z834_9GLOM</name>
<gene>
    <name evidence="1" type="ORF">PBRASI_LOCUS1528</name>
</gene>
<dbReference type="EMBL" id="CAJVPI010000100">
    <property type="protein sequence ID" value="CAG8480057.1"/>
    <property type="molecule type" value="Genomic_DNA"/>
</dbReference>
<dbReference type="AlphaFoldDB" id="A0A9N8Z834"/>
<feature type="non-terminal residue" evidence="1">
    <location>
        <position position="1"/>
    </location>
</feature>
<comment type="caution">
    <text evidence="1">The sequence shown here is derived from an EMBL/GenBank/DDBJ whole genome shotgun (WGS) entry which is preliminary data.</text>
</comment>
<sequence>MNVDDLFDEDTEVADEASLPTRHRELRQIAIRNTEKMRKKIRDRLLKSKSSDKYFEVGSVVLSIPRID</sequence>
<organism evidence="1 2">
    <name type="scientific">Paraglomus brasilianum</name>
    <dbReference type="NCBI Taxonomy" id="144538"/>
    <lineage>
        <taxon>Eukaryota</taxon>
        <taxon>Fungi</taxon>
        <taxon>Fungi incertae sedis</taxon>
        <taxon>Mucoromycota</taxon>
        <taxon>Glomeromycotina</taxon>
        <taxon>Glomeromycetes</taxon>
        <taxon>Paraglomerales</taxon>
        <taxon>Paraglomeraceae</taxon>
        <taxon>Paraglomus</taxon>
    </lineage>
</organism>
<keyword evidence="2" id="KW-1185">Reference proteome</keyword>
<accession>A0A9N8Z834</accession>